<evidence type="ECO:0000313" key="1">
    <source>
        <dbReference type="EMBL" id="QQN57507.1"/>
    </source>
</evidence>
<proteinExistence type="predicted"/>
<organism evidence="1 2">
    <name type="scientific">Elizabethkingia bruuniana</name>
    <dbReference type="NCBI Taxonomy" id="1756149"/>
    <lineage>
        <taxon>Bacteria</taxon>
        <taxon>Pseudomonadati</taxon>
        <taxon>Bacteroidota</taxon>
        <taxon>Flavobacteriia</taxon>
        <taxon>Flavobacteriales</taxon>
        <taxon>Weeksellaceae</taxon>
        <taxon>Elizabethkingia</taxon>
    </lineage>
</organism>
<dbReference type="KEGG" id="egm:AYC65_02820"/>
<dbReference type="EMBL" id="CP067018">
    <property type="protein sequence ID" value="QQN57507.1"/>
    <property type="molecule type" value="Genomic_DNA"/>
</dbReference>
<dbReference type="SUPFAM" id="SSF101386">
    <property type="entry name" value="all-alpha NTP pyrophosphatases"/>
    <property type="match status" value="1"/>
</dbReference>
<gene>
    <name evidence="1" type="ORF">I6H88_13745</name>
</gene>
<dbReference type="AlphaFoldDB" id="A0A7T7ZWR4"/>
<dbReference type="GeneID" id="93131815"/>
<name>A0A7T7ZWR4_9FLAO</name>
<keyword evidence="2" id="KW-1185">Reference proteome</keyword>
<protein>
    <submittedName>
        <fullName evidence="1">Uncharacterized protein</fullName>
    </submittedName>
</protein>
<reference evidence="1 2" key="1">
    <citation type="submission" date="2020-12" db="EMBL/GenBank/DDBJ databases">
        <title>FDA dAtabase for Regulatory Grade micrObial Sequences (FDA-ARGOS): Supporting development and validation of Infectious Disease Dx tests.</title>
        <authorList>
            <person name="Kerrigan L."/>
            <person name="Long C."/>
            <person name="Tallon L."/>
            <person name="Sadzewicz L."/>
            <person name="Zhao X."/>
            <person name="Boylan J."/>
            <person name="Ott S."/>
            <person name="Bowen H."/>
            <person name="Vavikolanu K."/>
            <person name="Mehta A."/>
            <person name="Aluvathingal J."/>
            <person name="Nadendla S."/>
            <person name="Yan Y."/>
            <person name="Sichtig H."/>
        </authorList>
    </citation>
    <scope>NUCLEOTIDE SEQUENCE [LARGE SCALE GENOMIC DNA]</scope>
    <source>
        <strain evidence="1 2">FDAARGOS_1031</strain>
    </source>
</reference>
<sequence length="99" mass="11657">MNHNEAKLLYEKALEKWGHKSQLEMLQEESTELALATRKYIRNPNEETLTALASEIADVKIMMEQLALMIPDIIILSNEWCKVKLERLVKRLNENRFED</sequence>
<evidence type="ECO:0000313" key="2">
    <source>
        <dbReference type="Proteomes" id="UP000595426"/>
    </source>
</evidence>
<dbReference type="Proteomes" id="UP000595426">
    <property type="component" value="Chromosome"/>
</dbReference>
<accession>A0A7T7ZWR4</accession>
<dbReference type="RefSeq" id="WP_034871282.1">
    <property type="nucleotide sequence ID" value="NZ_CBCSDR010000005.1"/>
</dbReference>
<dbReference type="OrthoDB" id="1263381at2"/>